<gene>
    <name evidence="1" type="ORF">CLV35_3948</name>
</gene>
<name>A0A420XJW1_9ACTN</name>
<dbReference type="Pfam" id="PF00300">
    <property type="entry name" value="His_Phos_1"/>
    <property type="match status" value="1"/>
</dbReference>
<dbReference type="InterPro" id="IPR013078">
    <property type="entry name" value="His_Pase_superF_clade-1"/>
</dbReference>
<keyword evidence="2" id="KW-1185">Reference proteome</keyword>
<organism evidence="1 2">
    <name type="scientific">Motilibacter peucedani</name>
    <dbReference type="NCBI Taxonomy" id="598650"/>
    <lineage>
        <taxon>Bacteria</taxon>
        <taxon>Bacillati</taxon>
        <taxon>Actinomycetota</taxon>
        <taxon>Actinomycetes</taxon>
        <taxon>Motilibacterales</taxon>
        <taxon>Motilibacteraceae</taxon>
        <taxon>Motilibacter</taxon>
    </lineage>
</organism>
<dbReference type="Gene3D" id="3.40.50.1240">
    <property type="entry name" value="Phosphoglycerate mutase-like"/>
    <property type="match status" value="1"/>
</dbReference>
<evidence type="ECO:0000313" key="1">
    <source>
        <dbReference type="EMBL" id="RKS68041.1"/>
    </source>
</evidence>
<dbReference type="CDD" id="cd07067">
    <property type="entry name" value="HP_PGM_like"/>
    <property type="match status" value="1"/>
</dbReference>
<dbReference type="Proteomes" id="UP000281955">
    <property type="component" value="Unassembled WGS sequence"/>
</dbReference>
<dbReference type="SMART" id="SM00855">
    <property type="entry name" value="PGAM"/>
    <property type="match status" value="1"/>
</dbReference>
<dbReference type="RefSeq" id="WP_183062090.1">
    <property type="nucleotide sequence ID" value="NZ_RBWV01000017.1"/>
</dbReference>
<evidence type="ECO:0000313" key="2">
    <source>
        <dbReference type="Proteomes" id="UP000281955"/>
    </source>
</evidence>
<dbReference type="EMBL" id="RBWV01000017">
    <property type="protein sequence ID" value="RKS68041.1"/>
    <property type="molecule type" value="Genomic_DNA"/>
</dbReference>
<dbReference type="SUPFAM" id="SSF53254">
    <property type="entry name" value="Phosphoglycerate mutase-like"/>
    <property type="match status" value="1"/>
</dbReference>
<dbReference type="InterPro" id="IPR029033">
    <property type="entry name" value="His_PPase_superfam"/>
</dbReference>
<comment type="caution">
    <text evidence="1">The sequence shown here is derived from an EMBL/GenBank/DDBJ whole genome shotgun (WGS) entry which is preliminary data.</text>
</comment>
<protein>
    <submittedName>
        <fullName evidence="1">Phosphohistidine phosphatase</fullName>
    </submittedName>
</protein>
<accession>A0A420XJW1</accession>
<reference evidence="1 2" key="1">
    <citation type="submission" date="2018-10" db="EMBL/GenBank/DDBJ databases">
        <title>Genomic Encyclopedia of Archaeal and Bacterial Type Strains, Phase II (KMG-II): from individual species to whole genera.</title>
        <authorList>
            <person name="Goeker M."/>
        </authorList>
    </citation>
    <scope>NUCLEOTIDE SEQUENCE [LARGE SCALE GENOMIC DNA]</scope>
    <source>
        <strain evidence="1 2">RP-AC37</strain>
    </source>
</reference>
<dbReference type="InParanoid" id="A0A420XJW1"/>
<dbReference type="AlphaFoldDB" id="A0A420XJW1"/>
<sequence>MPTLVVVRHGEAERAAPGTDDIDRQLARQGRADAAAAGQWVAEHVGRPGLVVGSPALRARQTVDALVAAWDERPTTVVDEAVYEASLGDLLRVVRGLDDDEDVIALVGHNPGLSLLVGELTSEPSDLATSSVAVVEVPSAWADTPAFACRLVSLETPRA</sequence>
<proteinExistence type="predicted"/>